<dbReference type="EC" id="6.5.1.1" evidence="2"/>
<evidence type="ECO:0000256" key="6">
    <source>
        <dbReference type="ARBA" id="ARBA00022722"/>
    </source>
</evidence>
<evidence type="ECO:0000256" key="4">
    <source>
        <dbReference type="ARBA" id="ARBA00022679"/>
    </source>
</evidence>
<evidence type="ECO:0000256" key="16">
    <source>
        <dbReference type="ARBA" id="ARBA00023204"/>
    </source>
</evidence>
<evidence type="ECO:0000256" key="8">
    <source>
        <dbReference type="ARBA" id="ARBA00022741"/>
    </source>
</evidence>
<organism evidence="24 25">
    <name type="scientific">Lysinibacillus composti</name>
    <dbReference type="NCBI Taxonomy" id="720633"/>
    <lineage>
        <taxon>Bacteria</taxon>
        <taxon>Bacillati</taxon>
        <taxon>Bacillota</taxon>
        <taxon>Bacilli</taxon>
        <taxon>Bacillales</taxon>
        <taxon>Bacillaceae</taxon>
        <taxon>Lysinibacillus</taxon>
    </lineage>
</organism>
<dbReference type="GO" id="GO:0006281">
    <property type="term" value="P:DNA repair"/>
    <property type="evidence" value="ECO:0007669"/>
    <property type="project" value="UniProtKB-KW"/>
</dbReference>
<evidence type="ECO:0000256" key="14">
    <source>
        <dbReference type="ARBA" id="ARBA00023125"/>
    </source>
</evidence>
<dbReference type="Gene3D" id="3.90.920.10">
    <property type="entry name" value="DNA primase, PRIM domain"/>
    <property type="match status" value="1"/>
</dbReference>
<keyword evidence="25" id="KW-1185">Reference proteome</keyword>
<keyword evidence="14" id="KW-0238">DNA-binding</keyword>
<comment type="cofactor">
    <cofactor evidence="1">
        <name>Mn(2+)</name>
        <dbReference type="ChEBI" id="CHEBI:29035"/>
    </cofactor>
</comment>
<dbReference type="GO" id="GO:0003677">
    <property type="term" value="F:DNA binding"/>
    <property type="evidence" value="ECO:0007669"/>
    <property type="project" value="UniProtKB-KW"/>
</dbReference>
<keyword evidence="4" id="KW-0808">Transferase</keyword>
<evidence type="ECO:0000256" key="18">
    <source>
        <dbReference type="ARBA" id="ARBA00023268"/>
    </source>
</evidence>
<keyword evidence="8" id="KW-0547">Nucleotide-binding</keyword>
<dbReference type="NCBIfam" id="TIGR02776">
    <property type="entry name" value="NHEJ_ligase_prk"/>
    <property type="match status" value="1"/>
</dbReference>
<evidence type="ECO:0000256" key="1">
    <source>
        <dbReference type="ARBA" id="ARBA00001936"/>
    </source>
</evidence>
<keyword evidence="13" id="KW-0239">DNA-directed DNA polymerase</keyword>
<feature type="domain" description="ATP-dependent DNA ligase family profile" evidence="23">
    <location>
        <begin position="106"/>
        <end position="231"/>
    </location>
</feature>
<evidence type="ECO:0000256" key="3">
    <source>
        <dbReference type="ARBA" id="ARBA00022598"/>
    </source>
</evidence>
<keyword evidence="7" id="KW-0479">Metal-binding</keyword>
<evidence type="ECO:0000256" key="11">
    <source>
        <dbReference type="ARBA" id="ARBA00022839"/>
    </source>
</evidence>
<dbReference type="GO" id="GO:0003910">
    <property type="term" value="F:DNA ligase (ATP) activity"/>
    <property type="evidence" value="ECO:0007669"/>
    <property type="project" value="UniProtKB-EC"/>
</dbReference>
<protein>
    <recommendedName>
        <fullName evidence="2">DNA ligase (ATP)</fullName>
        <ecNumber evidence="2">6.5.1.1</ecNumber>
    </recommendedName>
    <alternativeName>
        <fullName evidence="19">NHEJ DNA polymerase</fullName>
    </alternativeName>
</protein>
<dbReference type="InterPro" id="IPR014143">
    <property type="entry name" value="NHEJ_ligase_prk"/>
</dbReference>
<evidence type="ECO:0000256" key="22">
    <source>
        <dbReference type="ARBA" id="ARBA00049990"/>
    </source>
</evidence>
<dbReference type="InterPro" id="IPR014145">
    <property type="entry name" value="LigD_pol_dom"/>
</dbReference>
<comment type="similarity">
    <text evidence="22">In the N-terminal section; belongs to the LigD polymerase family.</text>
</comment>
<dbReference type="NCBIfam" id="TIGR02779">
    <property type="entry name" value="NHEJ_ligase_lig"/>
    <property type="match status" value="1"/>
</dbReference>
<evidence type="ECO:0000256" key="7">
    <source>
        <dbReference type="ARBA" id="ARBA00022723"/>
    </source>
</evidence>
<dbReference type="InterPro" id="IPR012310">
    <property type="entry name" value="DNA_ligase_ATP-dep_cent"/>
</dbReference>
<keyword evidence="16" id="KW-0234">DNA repair</keyword>
<dbReference type="InterPro" id="IPR033652">
    <property type="entry name" value="LigD_Pol-like_3"/>
</dbReference>
<dbReference type="Pfam" id="PF21686">
    <property type="entry name" value="LigD_Prim-Pol"/>
    <property type="match status" value="1"/>
</dbReference>
<evidence type="ECO:0000313" key="24">
    <source>
        <dbReference type="EMBL" id="RQW73408.1"/>
    </source>
</evidence>
<dbReference type="PANTHER" id="PTHR42705:SF2">
    <property type="entry name" value="BIFUNCTIONAL NON-HOMOLOGOUS END JOINING PROTEIN LIGD"/>
    <property type="match status" value="1"/>
</dbReference>
<keyword evidence="12" id="KW-0067">ATP-binding</keyword>
<dbReference type="InterPro" id="IPR052171">
    <property type="entry name" value="NHEJ_LigD"/>
</dbReference>
<dbReference type="AlphaFoldDB" id="A0A3N9UA59"/>
<dbReference type="CDD" id="cd04866">
    <property type="entry name" value="LigD_Pol_like_3"/>
    <property type="match status" value="1"/>
</dbReference>
<dbReference type="Gene3D" id="3.30.470.30">
    <property type="entry name" value="DNA ligase/mRNA capping enzyme"/>
    <property type="match status" value="1"/>
</dbReference>
<evidence type="ECO:0000256" key="15">
    <source>
        <dbReference type="ARBA" id="ARBA00023172"/>
    </source>
</evidence>
<sequence length="611" mass="71216">MKPMLLTPAETVPVGNDWIYETKYDGFRCLLVWEKEIPKLISRNEKELTPYFPEIIESCSEIYEDIKPFLPIMLDSEMVYLSNDFKSEFSIVQTRGRTKTKQNVKVSSEKYPCNLVVFDLLQLNGKDLTQTPLVKRKEKLHQLFEQINLPTTIDGARKGQIQTIDVFEDEQKIWNLVYKNHGEGVIAKRKSSIWESGTRSGQWLKVKNWRFISVILTSYDQVNGYFNGAVYLNKDLVEITIFRHGLSEEELTTLVSFFQTKGNQETKNIWTIPPSICVDIACIDFDGKKLREPRFHQFRFDLSPSDVTWKSMIKQLHPLPESIQITHPDKPIFPAIDINKDDYLLYLQEIAPQFLPFLKNRLLTNIRFPHGVPGESFYQKNAPDYTPDFVLTKQEEDIHYIVCNDIETLLWLGNQLAIEFHIPFQTIDTNCPTEIVMDLDPPSVEEFSLAVEAAIRMKAIFDSFKLKSFVKTSGGKGLQIYIPLPKNRFTYDDTRIFTEFICKFIIQQEPQWFTIERLKKNRNNKLYLDYIQHAEGKTIISPYSPRGNENGLIATPLYWDEVNDKLTPRQFPIPAVLERIKNKGDPFKDYFDVGEQQNFEPVLTKLKELIK</sequence>
<keyword evidence="11" id="KW-0269">Exonuclease</keyword>
<dbReference type="NCBIfam" id="NF007211">
    <property type="entry name" value="PRK09633.1"/>
    <property type="match status" value="1"/>
</dbReference>
<evidence type="ECO:0000256" key="5">
    <source>
        <dbReference type="ARBA" id="ARBA00022695"/>
    </source>
</evidence>
<dbReference type="GO" id="GO:0003887">
    <property type="term" value="F:DNA-directed DNA polymerase activity"/>
    <property type="evidence" value="ECO:0007669"/>
    <property type="project" value="UniProtKB-KW"/>
</dbReference>
<keyword evidence="5" id="KW-0548">Nucleotidyltransferase</keyword>
<reference evidence="24 25" key="1">
    <citation type="journal article" date="2013" name="J. Microbiol.">
        <title>Lysinibacillus chungkukjangi sp. nov., isolated from Chungkukjang, Korean fermented soybean food.</title>
        <authorList>
            <person name="Kim S.J."/>
            <person name="Jang Y.H."/>
            <person name="Hamada M."/>
            <person name="Ahn J.H."/>
            <person name="Weon H.Y."/>
            <person name="Suzuki K."/>
            <person name="Whang K.S."/>
            <person name="Kwon S.W."/>
        </authorList>
    </citation>
    <scope>NUCLEOTIDE SEQUENCE [LARGE SCALE GENOMIC DNA]</scope>
    <source>
        <strain evidence="24 25">MCCC 1A12701</strain>
    </source>
</reference>
<comment type="similarity">
    <text evidence="21">In the C-terminal section; belongs to the ATP-dependent DNA ligase family.</text>
</comment>
<dbReference type="OrthoDB" id="9802472at2"/>
<dbReference type="GO" id="GO:0046872">
    <property type="term" value="F:metal ion binding"/>
    <property type="evidence" value="ECO:0007669"/>
    <property type="project" value="UniProtKB-KW"/>
</dbReference>
<dbReference type="GO" id="GO:0006310">
    <property type="term" value="P:DNA recombination"/>
    <property type="evidence" value="ECO:0007669"/>
    <property type="project" value="UniProtKB-KW"/>
</dbReference>
<dbReference type="InterPro" id="IPR014146">
    <property type="entry name" value="LigD_ligase_dom"/>
</dbReference>
<evidence type="ECO:0000256" key="13">
    <source>
        <dbReference type="ARBA" id="ARBA00022932"/>
    </source>
</evidence>
<dbReference type="GO" id="GO:0005524">
    <property type="term" value="F:ATP binding"/>
    <property type="evidence" value="ECO:0007669"/>
    <property type="project" value="UniProtKB-KW"/>
</dbReference>
<keyword evidence="3 24" id="KW-0436">Ligase</keyword>
<evidence type="ECO:0000256" key="20">
    <source>
        <dbReference type="ARBA" id="ARBA00034003"/>
    </source>
</evidence>
<evidence type="ECO:0000256" key="21">
    <source>
        <dbReference type="ARBA" id="ARBA00049981"/>
    </source>
</evidence>
<keyword evidence="10" id="KW-0378">Hydrolase</keyword>
<comment type="catalytic activity">
    <reaction evidence="20">
        <text>ATP + (deoxyribonucleotide)n-3'-hydroxyl + 5'-phospho-(deoxyribonucleotide)m = (deoxyribonucleotide)n+m + AMP + diphosphate.</text>
        <dbReference type="EC" id="6.5.1.1"/>
    </reaction>
</comment>
<dbReference type="RefSeq" id="WP_124766494.1">
    <property type="nucleotide sequence ID" value="NZ_JAFBDY010000020.1"/>
</dbReference>
<gene>
    <name evidence="24" type="ORF">EBB45_16750</name>
</gene>
<evidence type="ECO:0000256" key="2">
    <source>
        <dbReference type="ARBA" id="ARBA00012727"/>
    </source>
</evidence>
<dbReference type="SUPFAM" id="SSF56091">
    <property type="entry name" value="DNA ligase/mRNA capping enzyme, catalytic domain"/>
    <property type="match status" value="1"/>
</dbReference>
<dbReference type="PANTHER" id="PTHR42705">
    <property type="entry name" value="BIFUNCTIONAL NON-HOMOLOGOUS END JOINING PROTEIN LIGD"/>
    <property type="match status" value="1"/>
</dbReference>
<name>A0A3N9UA59_9BACI</name>
<evidence type="ECO:0000256" key="12">
    <source>
        <dbReference type="ARBA" id="ARBA00022840"/>
    </source>
</evidence>
<dbReference type="PROSITE" id="PS50160">
    <property type="entry name" value="DNA_LIGASE_A3"/>
    <property type="match status" value="1"/>
</dbReference>
<dbReference type="Pfam" id="PF01068">
    <property type="entry name" value="DNA_ligase_A_M"/>
    <property type="match status" value="1"/>
</dbReference>
<dbReference type="InterPro" id="IPR016059">
    <property type="entry name" value="DNA_ligase_ATP-dep_CS"/>
</dbReference>
<keyword evidence="18" id="KW-0511">Multifunctional enzyme</keyword>
<keyword evidence="9" id="KW-0227">DNA damage</keyword>
<evidence type="ECO:0000259" key="23">
    <source>
        <dbReference type="PROSITE" id="PS50160"/>
    </source>
</evidence>
<dbReference type="PROSITE" id="PS00333">
    <property type="entry name" value="DNA_LIGASE_A2"/>
    <property type="match status" value="1"/>
</dbReference>
<keyword evidence="17" id="KW-0464">Manganese</keyword>
<dbReference type="CDD" id="cd07906">
    <property type="entry name" value="Adenylation_DNA_ligase_LigD_LigC"/>
    <property type="match status" value="1"/>
</dbReference>
<evidence type="ECO:0000256" key="19">
    <source>
        <dbReference type="ARBA" id="ARBA00029943"/>
    </source>
</evidence>
<proteinExistence type="inferred from homology"/>
<comment type="caution">
    <text evidence="24">The sequence shown here is derived from an EMBL/GenBank/DDBJ whole genome shotgun (WGS) entry which is preliminary data.</text>
</comment>
<accession>A0A3N9UA59</accession>
<evidence type="ECO:0000256" key="17">
    <source>
        <dbReference type="ARBA" id="ARBA00023211"/>
    </source>
</evidence>
<evidence type="ECO:0000256" key="9">
    <source>
        <dbReference type="ARBA" id="ARBA00022763"/>
    </source>
</evidence>
<keyword evidence="6" id="KW-0540">Nuclease</keyword>
<dbReference type="GO" id="GO:0004527">
    <property type="term" value="F:exonuclease activity"/>
    <property type="evidence" value="ECO:0007669"/>
    <property type="project" value="UniProtKB-KW"/>
</dbReference>
<keyword evidence="15" id="KW-0233">DNA recombination</keyword>
<dbReference type="NCBIfam" id="TIGR02778">
    <property type="entry name" value="ligD_pol"/>
    <property type="match status" value="1"/>
</dbReference>
<dbReference type="Proteomes" id="UP000274033">
    <property type="component" value="Unassembled WGS sequence"/>
</dbReference>
<evidence type="ECO:0000313" key="25">
    <source>
        <dbReference type="Proteomes" id="UP000274033"/>
    </source>
</evidence>
<dbReference type="EMBL" id="RRCT01000021">
    <property type="protein sequence ID" value="RQW73408.1"/>
    <property type="molecule type" value="Genomic_DNA"/>
</dbReference>
<evidence type="ECO:0000256" key="10">
    <source>
        <dbReference type="ARBA" id="ARBA00022801"/>
    </source>
</evidence>